<evidence type="ECO:0000313" key="1">
    <source>
        <dbReference type="EMBL" id="VAW45318.1"/>
    </source>
</evidence>
<reference evidence="1" key="1">
    <citation type="submission" date="2018-06" db="EMBL/GenBank/DDBJ databases">
        <authorList>
            <person name="Zhirakovskaya E."/>
        </authorList>
    </citation>
    <scope>NUCLEOTIDE SEQUENCE</scope>
</reference>
<organism evidence="1">
    <name type="scientific">hydrothermal vent metagenome</name>
    <dbReference type="NCBI Taxonomy" id="652676"/>
    <lineage>
        <taxon>unclassified sequences</taxon>
        <taxon>metagenomes</taxon>
        <taxon>ecological metagenomes</taxon>
    </lineage>
</organism>
<name>A0A3B0VNW0_9ZZZZ</name>
<dbReference type="AlphaFoldDB" id="A0A3B0VNW0"/>
<proteinExistence type="predicted"/>
<protein>
    <submittedName>
        <fullName evidence="1">Uncharacterized protein</fullName>
    </submittedName>
</protein>
<feature type="non-terminal residue" evidence="1">
    <location>
        <position position="20"/>
    </location>
</feature>
<dbReference type="EMBL" id="UOFA01000183">
    <property type="protein sequence ID" value="VAW45318.1"/>
    <property type="molecule type" value="Genomic_DNA"/>
</dbReference>
<gene>
    <name evidence="1" type="ORF">MNBD_GAMMA02-581</name>
</gene>
<sequence length="20" mass="2447">MKLSYADFLQRTQFSKQELL</sequence>
<accession>A0A3B0VNW0</accession>